<dbReference type="PANTHER" id="PTHR46939:SF1">
    <property type="entry name" value="ZINC FINGER CCHC DOMAIN-CONTAINING PROTEIN 2"/>
    <property type="match status" value="1"/>
</dbReference>
<comment type="caution">
    <text evidence="2">The sequence shown here is derived from an EMBL/GenBank/DDBJ whole genome shotgun (WGS) entry which is preliminary data.</text>
</comment>
<gene>
    <name evidence="2" type="ORF">SPARVUS_LOCUS1629268</name>
</gene>
<dbReference type="InterPro" id="IPR042793">
    <property type="entry name" value="ZCCHC2"/>
</dbReference>
<proteinExistence type="predicted"/>
<dbReference type="EMBL" id="CATNWA010001283">
    <property type="protein sequence ID" value="CAI9539686.1"/>
    <property type="molecule type" value="Genomic_DNA"/>
</dbReference>
<feature type="region of interest" description="Disordered" evidence="1">
    <location>
        <begin position="75"/>
        <end position="96"/>
    </location>
</feature>
<evidence type="ECO:0000313" key="2">
    <source>
        <dbReference type="EMBL" id="CAI9539686.1"/>
    </source>
</evidence>
<evidence type="ECO:0000313" key="3">
    <source>
        <dbReference type="Proteomes" id="UP001162483"/>
    </source>
</evidence>
<dbReference type="PANTHER" id="PTHR46939">
    <property type="entry name" value="ZINC FINGER CCHC DOMAIN-CONTAINING PROTEIN 2"/>
    <property type="match status" value="1"/>
</dbReference>
<reference evidence="2" key="1">
    <citation type="submission" date="2023-05" db="EMBL/GenBank/DDBJ databases">
        <authorList>
            <person name="Stuckert A."/>
        </authorList>
    </citation>
    <scope>NUCLEOTIDE SEQUENCE</scope>
</reference>
<feature type="compositionally biased region" description="Basic and acidic residues" evidence="1">
    <location>
        <begin position="139"/>
        <end position="161"/>
    </location>
</feature>
<feature type="compositionally biased region" description="Basic and acidic residues" evidence="1">
    <location>
        <begin position="75"/>
        <end position="87"/>
    </location>
</feature>
<sequence length="432" mass="46078">MHHTTGYKKSGKSLVTNYVAVKSSTSDAVHISCLEHNGTDWRKNDCKNPQHPLRYINDGHQQRTLEKYRSHIVCRENTERGNQKVDGRSTQANGVKSSQNFRVAFVKDATQEVGSGHETCGETSSESYSSPPSPRHNRRESFESEEEKDRDTDSNSEDSGKHVPGFPTFGSVNTSSAKLSDHLTSNEESIDEPLNGRNFTQFPLLNTLHSMMASNIEKLEPGHPLPTEGKTLGMIVSPVSIPPVREVIHQSSIGIGVATVASTIGEPEKCIDILKSSMPVPSTFLPRNCSPSSPALQMPVHRLKVPTQGSAEACTVNGSTQTNMGLGTANAGFISFHNHAGFTASPVTASEPLSKPISQVASLNQVVPHLDGNLGIASPTTNVKLVLSSTNLTPAPSTVPYPLSGPSLPSGVLPAPNTNVLNAAACCCSSAN</sequence>
<dbReference type="Proteomes" id="UP001162483">
    <property type="component" value="Unassembled WGS sequence"/>
</dbReference>
<feature type="region of interest" description="Disordered" evidence="1">
    <location>
        <begin position="112"/>
        <end position="178"/>
    </location>
</feature>
<protein>
    <submittedName>
        <fullName evidence="2">Uncharacterized protein</fullName>
    </submittedName>
</protein>
<accession>A0ABN9AUH3</accession>
<organism evidence="2 3">
    <name type="scientific">Staurois parvus</name>
    <dbReference type="NCBI Taxonomy" id="386267"/>
    <lineage>
        <taxon>Eukaryota</taxon>
        <taxon>Metazoa</taxon>
        <taxon>Chordata</taxon>
        <taxon>Craniata</taxon>
        <taxon>Vertebrata</taxon>
        <taxon>Euteleostomi</taxon>
        <taxon>Amphibia</taxon>
        <taxon>Batrachia</taxon>
        <taxon>Anura</taxon>
        <taxon>Neobatrachia</taxon>
        <taxon>Ranoidea</taxon>
        <taxon>Ranidae</taxon>
        <taxon>Staurois</taxon>
    </lineage>
</organism>
<evidence type="ECO:0000256" key="1">
    <source>
        <dbReference type="SAM" id="MobiDB-lite"/>
    </source>
</evidence>
<name>A0ABN9AUH3_9NEOB</name>
<keyword evidence="3" id="KW-1185">Reference proteome</keyword>